<dbReference type="InterPro" id="IPR012951">
    <property type="entry name" value="BBE"/>
</dbReference>
<dbReference type="InterPro" id="IPR016169">
    <property type="entry name" value="FAD-bd_PCMH_sub2"/>
</dbReference>
<evidence type="ECO:0000256" key="5">
    <source>
        <dbReference type="ARBA" id="ARBA00023002"/>
    </source>
</evidence>
<evidence type="ECO:0000259" key="7">
    <source>
        <dbReference type="PROSITE" id="PS51387"/>
    </source>
</evidence>
<sequence length="553" mass="60295">MAHPRQFPVATRELPAESRSAGARSPTMNEARRAYSISLSPLGKGAVVTFDRRTFLRAGSVAAVASTLAVPGLALAQPRTPDWARLRRHIDGDVVLPGDDGYAVASRSYFGNFDDVQPRGVVYCQNTADVQTALRFAQDADIRTVVRSGGHSTGGYSTSRGMILDVSRLNQVTLSSPDRASVGPGTQSIDALAALAPHGFAVPNGNCPTVAAGGFLTGGGFGMLTRAAGMGCDRLLGAEVVLANGRRAYASADREPDLFWALRGGGGGNFGVVTRYDVRPIPVRRMVNFVLVFSWDQAPAVIDAFSRWIVGKPDELATALLLRLPNADPKAVPDVAVGGGWLGVPADVERHLDELIALVGKPPANRIVFDLDYQTTMMQRWGCATYSTAECHQIFPGTEGKLPREHYQRTRGRMFDRPMPSDGVAKMLTAFDQDRRAGQNRHLMLFALGGAVNRIGRRDTAYVHRSTQFYVDYAVSITTGPASREDRMAADNWVDRGFAAIDPYSNGEAYQNFIDPLLPNWRRAYYGENYGRLAVVKHRYDPYRFFKFSQAIG</sequence>
<evidence type="ECO:0000256" key="2">
    <source>
        <dbReference type="ARBA" id="ARBA00005466"/>
    </source>
</evidence>
<comment type="cofactor">
    <cofactor evidence="1">
        <name>FAD</name>
        <dbReference type="ChEBI" id="CHEBI:57692"/>
    </cofactor>
</comment>
<feature type="region of interest" description="Disordered" evidence="6">
    <location>
        <begin position="1"/>
        <end position="28"/>
    </location>
</feature>
<dbReference type="Pfam" id="PF08031">
    <property type="entry name" value="BBE"/>
    <property type="match status" value="1"/>
</dbReference>
<evidence type="ECO:0000256" key="6">
    <source>
        <dbReference type="SAM" id="MobiDB-lite"/>
    </source>
</evidence>
<gene>
    <name evidence="8" type="ORF">DMH04_33720</name>
</gene>
<comment type="similarity">
    <text evidence="2">Belongs to the oxygen-dependent FAD-linked oxidoreductase family.</text>
</comment>
<keyword evidence="5" id="KW-0560">Oxidoreductase</keyword>
<keyword evidence="3" id="KW-0285">Flavoprotein</keyword>
<organism evidence="8 9">
    <name type="scientific">Kibdelosporangium aridum</name>
    <dbReference type="NCBI Taxonomy" id="2030"/>
    <lineage>
        <taxon>Bacteria</taxon>
        <taxon>Bacillati</taxon>
        <taxon>Actinomycetota</taxon>
        <taxon>Actinomycetes</taxon>
        <taxon>Pseudonocardiales</taxon>
        <taxon>Pseudonocardiaceae</taxon>
        <taxon>Kibdelosporangium</taxon>
    </lineage>
</organism>
<dbReference type="Pfam" id="PF01565">
    <property type="entry name" value="FAD_binding_4"/>
    <property type="match status" value="1"/>
</dbReference>
<dbReference type="GO" id="GO:0016491">
    <property type="term" value="F:oxidoreductase activity"/>
    <property type="evidence" value="ECO:0007669"/>
    <property type="project" value="UniProtKB-KW"/>
</dbReference>
<dbReference type="InterPro" id="IPR036318">
    <property type="entry name" value="FAD-bd_PCMH-like_sf"/>
</dbReference>
<dbReference type="Gene3D" id="3.40.462.20">
    <property type="match status" value="1"/>
</dbReference>
<dbReference type="SUPFAM" id="SSF56176">
    <property type="entry name" value="FAD-binding/transporter-associated domain-like"/>
    <property type="match status" value="1"/>
</dbReference>
<keyword evidence="4" id="KW-0274">FAD</keyword>
<dbReference type="InterPro" id="IPR006094">
    <property type="entry name" value="Oxid_FAD_bind_N"/>
</dbReference>
<dbReference type="GO" id="GO:0071949">
    <property type="term" value="F:FAD binding"/>
    <property type="evidence" value="ECO:0007669"/>
    <property type="project" value="InterPro"/>
</dbReference>
<dbReference type="Gene3D" id="3.30.465.10">
    <property type="match status" value="1"/>
</dbReference>
<feature type="domain" description="FAD-binding PCMH-type" evidence="7">
    <location>
        <begin position="114"/>
        <end position="283"/>
    </location>
</feature>
<evidence type="ECO:0000256" key="3">
    <source>
        <dbReference type="ARBA" id="ARBA00022630"/>
    </source>
</evidence>
<reference evidence="8 9" key="1">
    <citation type="submission" date="2018-05" db="EMBL/GenBank/DDBJ databases">
        <title>Evolution of GPA BGCs.</title>
        <authorList>
            <person name="Waglechner N."/>
            <person name="Wright G.D."/>
        </authorList>
    </citation>
    <scope>NUCLEOTIDE SEQUENCE [LARGE SCALE GENOMIC DNA]</scope>
    <source>
        <strain evidence="8 9">A82846</strain>
    </source>
</reference>
<dbReference type="InterPro" id="IPR016167">
    <property type="entry name" value="FAD-bd_PCMH_sub1"/>
</dbReference>
<evidence type="ECO:0000313" key="9">
    <source>
        <dbReference type="Proteomes" id="UP000287547"/>
    </source>
</evidence>
<dbReference type="Proteomes" id="UP000287547">
    <property type="component" value="Unassembled WGS sequence"/>
</dbReference>
<dbReference type="InterPro" id="IPR016166">
    <property type="entry name" value="FAD-bd_PCMH"/>
</dbReference>
<dbReference type="PANTHER" id="PTHR42973:SF39">
    <property type="entry name" value="FAD-BINDING PCMH-TYPE DOMAIN-CONTAINING PROTEIN"/>
    <property type="match status" value="1"/>
</dbReference>
<dbReference type="InterPro" id="IPR006311">
    <property type="entry name" value="TAT_signal"/>
</dbReference>
<dbReference type="Gene3D" id="3.30.43.10">
    <property type="entry name" value="Uridine Diphospho-n-acetylenolpyruvylglucosamine Reductase, domain 2"/>
    <property type="match status" value="1"/>
</dbReference>
<evidence type="ECO:0000256" key="4">
    <source>
        <dbReference type="ARBA" id="ARBA00022827"/>
    </source>
</evidence>
<protein>
    <recommendedName>
        <fullName evidence="7">FAD-binding PCMH-type domain-containing protein</fullName>
    </recommendedName>
</protein>
<evidence type="ECO:0000256" key="1">
    <source>
        <dbReference type="ARBA" id="ARBA00001974"/>
    </source>
</evidence>
<dbReference type="AlphaFoldDB" id="A0A428Z0R7"/>
<dbReference type="InterPro" id="IPR050416">
    <property type="entry name" value="FAD-linked_Oxidoreductase"/>
</dbReference>
<evidence type="ECO:0000313" key="8">
    <source>
        <dbReference type="EMBL" id="RSM78123.1"/>
    </source>
</evidence>
<accession>A0A428Z0R7</accession>
<name>A0A428Z0R7_KIBAR</name>
<dbReference type="OrthoDB" id="9775082at2"/>
<dbReference type="PROSITE" id="PS51387">
    <property type="entry name" value="FAD_PCMH"/>
    <property type="match status" value="1"/>
</dbReference>
<dbReference type="PROSITE" id="PS51318">
    <property type="entry name" value="TAT"/>
    <property type="match status" value="1"/>
</dbReference>
<proteinExistence type="inferred from homology"/>
<dbReference type="PANTHER" id="PTHR42973">
    <property type="entry name" value="BINDING OXIDOREDUCTASE, PUTATIVE (AFU_ORTHOLOGUE AFUA_1G17690)-RELATED"/>
    <property type="match status" value="1"/>
</dbReference>
<comment type="caution">
    <text evidence="8">The sequence shown here is derived from an EMBL/GenBank/DDBJ whole genome shotgun (WGS) entry which is preliminary data.</text>
</comment>
<dbReference type="EMBL" id="QHKI01000037">
    <property type="protein sequence ID" value="RSM78123.1"/>
    <property type="molecule type" value="Genomic_DNA"/>
</dbReference>